<dbReference type="Proteomes" id="UP001154282">
    <property type="component" value="Unassembled WGS sequence"/>
</dbReference>
<dbReference type="PROSITE" id="PS50234">
    <property type="entry name" value="VWFA"/>
    <property type="match status" value="1"/>
</dbReference>
<dbReference type="Gene3D" id="3.40.50.410">
    <property type="entry name" value="von Willebrand factor, type A domain"/>
    <property type="match status" value="1"/>
</dbReference>
<dbReference type="PANTHER" id="PTHR46503">
    <property type="entry name" value="INTER-ALPHA-TRYPSIN INHIBITOR HEAVY CHAIN-LIKE PROTEIN"/>
    <property type="match status" value="1"/>
</dbReference>
<gene>
    <name evidence="3" type="ORF">LITE_LOCUS38673</name>
</gene>
<comment type="caution">
    <text evidence="3">The sequence shown here is derived from an EMBL/GenBank/DDBJ whole genome shotgun (WGS) entry which is preliminary data.</text>
</comment>
<reference evidence="3" key="1">
    <citation type="submission" date="2022-08" db="EMBL/GenBank/DDBJ databases">
        <authorList>
            <person name="Gutierrez-Valencia J."/>
        </authorList>
    </citation>
    <scope>NUCLEOTIDE SEQUENCE</scope>
</reference>
<dbReference type="SMART" id="SM00327">
    <property type="entry name" value="VWA"/>
    <property type="match status" value="1"/>
</dbReference>
<dbReference type="Pfam" id="PF13519">
    <property type="entry name" value="VWA_2"/>
    <property type="match status" value="1"/>
</dbReference>
<dbReference type="SUPFAM" id="SSF53300">
    <property type="entry name" value="vWA-like"/>
    <property type="match status" value="1"/>
</dbReference>
<feature type="region of interest" description="Disordered" evidence="1">
    <location>
        <begin position="27"/>
        <end position="55"/>
    </location>
</feature>
<dbReference type="InterPro" id="IPR002035">
    <property type="entry name" value="VWF_A"/>
</dbReference>
<proteinExistence type="predicted"/>
<evidence type="ECO:0000313" key="4">
    <source>
        <dbReference type="Proteomes" id="UP001154282"/>
    </source>
</evidence>
<protein>
    <recommendedName>
        <fullName evidence="2">VWFA domain-containing protein</fullName>
    </recommendedName>
</protein>
<name>A0AAV0PKE9_9ROSI</name>
<keyword evidence="4" id="KW-1185">Reference proteome</keyword>
<accession>A0AAV0PKE9</accession>
<dbReference type="AlphaFoldDB" id="A0AAV0PKE9"/>
<feature type="domain" description="VWFA" evidence="2">
    <location>
        <begin position="344"/>
        <end position="538"/>
    </location>
</feature>
<dbReference type="PANTHER" id="PTHR46503:SF9">
    <property type="entry name" value="INTER ALPHA-TRYPSIN INHIBITOR, HEAVY CHAIN-LIKE PROTEIN"/>
    <property type="match status" value="1"/>
</dbReference>
<sequence length="793" mass="86917">MAGEFETSVEYGLKLSKRIYYGKESATVAPAASTPPEPVRQMSRRSSTGGSGTDQKISYLPTAVTAYAVVSEPEAIDNPDVPSYQPYVHGRCDPPALIPLHMYGAELEVDCCLDHARVGFAGRWRVHCVKTGRSCDCRVAVPMGEKGTILSVEAEVTGRLYHSRLVKTEDAEELSKASKAVGGDGRYLKGNIYTFRIPQIAGGSMISVKVSWSQKLVYRGGQFSLDVPFSFPPFVNPIGSRICKREKILLNVKSGIDKEIAFKSSSHALMELRREVGKMGFSYEAEVKTWSASNFSFSYSVCSADLFGGVLLHTPFLREFEEKQMFCLHLFPGTNQLRKAFRKKVVFLVDISGSMKGDPLESTKNAIMSSLYKLNQEDSFNIIAFNGDMYLFSPLMEPATKETIVKANQWINDKLLVEGGTNILPPLQQAMKLLAETTNSIPLIFLVTDGTVDDERDICNFVKASLASASTGTSIPPRICTFGVGKGFLFGGLEYPFPGSFCNHYFLQMLAQVAKGHFDCAFDTDSVDSRLQRLFTTASSVLIANISIDFLTNLNSLELLPSSIPDLTTGAPLLVSGRYHGTFPESIKVTGTWADMTHFTMDVKVKRTKDLPLDRVLARRQIDLLTATAWLSQSKELEDKVAKMSIQKGVPSEYTRMILIYTDKGEKPPETHLVMEVFSKLNSLRSLQLGSESAEKQNIYLGSSLGIGFGNLVATARNIPPGTEEGKQPDAAAKLVNAASSCCGAVANRVCCMCFIRACSHTSKQCSILASQICAALACFECISFCYELCACE</sequence>
<evidence type="ECO:0000256" key="1">
    <source>
        <dbReference type="SAM" id="MobiDB-lite"/>
    </source>
</evidence>
<evidence type="ECO:0000313" key="3">
    <source>
        <dbReference type="EMBL" id="CAI0470756.1"/>
    </source>
</evidence>
<organism evidence="3 4">
    <name type="scientific">Linum tenue</name>
    <dbReference type="NCBI Taxonomy" id="586396"/>
    <lineage>
        <taxon>Eukaryota</taxon>
        <taxon>Viridiplantae</taxon>
        <taxon>Streptophyta</taxon>
        <taxon>Embryophyta</taxon>
        <taxon>Tracheophyta</taxon>
        <taxon>Spermatophyta</taxon>
        <taxon>Magnoliopsida</taxon>
        <taxon>eudicotyledons</taxon>
        <taxon>Gunneridae</taxon>
        <taxon>Pentapetalae</taxon>
        <taxon>rosids</taxon>
        <taxon>fabids</taxon>
        <taxon>Malpighiales</taxon>
        <taxon>Linaceae</taxon>
        <taxon>Linum</taxon>
    </lineage>
</organism>
<dbReference type="EMBL" id="CAMGYJ010000009">
    <property type="protein sequence ID" value="CAI0470756.1"/>
    <property type="molecule type" value="Genomic_DNA"/>
</dbReference>
<evidence type="ECO:0000259" key="2">
    <source>
        <dbReference type="PROSITE" id="PS50234"/>
    </source>
</evidence>
<dbReference type="InterPro" id="IPR036465">
    <property type="entry name" value="vWFA_dom_sf"/>
</dbReference>